<dbReference type="AlphaFoldDB" id="C6HIM1"/>
<feature type="compositionally biased region" description="Pro residues" evidence="1">
    <location>
        <begin position="115"/>
        <end position="132"/>
    </location>
</feature>
<gene>
    <name evidence="2" type="ORF">HCDG_05905</name>
</gene>
<dbReference type="OMA" id="EGQMRPY"/>
<feature type="region of interest" description="Disordered" evidence="1">
    <location>
        <begin position="1"/>
        <end position="132"/>
    </location>
</feature>
<reference evidence="3" key="1">
    <citation type="submission" date="2009-05" db="EMBL/GenBank/DDBJ databases">
        <title>The genome sequence of Ajellomyces capsulatus strain H143.</title>
        <authorList>
            <person name="Champion M."/>
            <person name="Cuomo C.A."/>
            <person name="Ma L.-J."/>
            <person name="Henn M.R."/>
            <person name="Sil A."/>
            <person name="Goldman B."/>
            <person name="Young S.K."/>
            <person name="Kodira C.D."/>
            <person name="Zeng Q."/>
            <person name="Koehrsen M."/>
            <person name="Alvarado L."/>
            <person name="Berlin A.M."/>
            <person name="Borenstein D."/>
            <person name="Chen Z."/>
            <person name="Engels R."/>
            <person name="Freedman E."/>
            <person name="Gellesch M."/>
            <person name="Goldberg J."/>
            <person name="Griggs A."/>
            <person name="Gujja S."/>
            <person name="Heiman D.I."/>
            <person name="Hepburn T.A."/>
            <person name="Howarth C."/>
            <person name="Jen D."/>
            <person name="Larson L."/>
            <person name="Lewis B."/>
            <person name="Mehta T."/>
            <person name="Park D."/>
            <person name="Pearson M."/>
            <person name="Roberts A."/>
            <person name="Saif S."/>
            <person name="Shea T.D."/>
            <person name="Shenoy N."/>
            <person name="Sisk P."/>
            <person name="Stolte C."/>
            <person name="Sykes S."/>
            <person name="Walk T."/>
            <person name="White J."/>
            <person name="Yandava C."/>
            <person name="Klein B."/>
            <person name="McEwen J.G."/>
            <person name="Puccia R."/>
            <person name="Goldman G.H."/>
            <person name="Felipe M.S."/>
            <person name="Nino-Vega G."/>
            <person name="San-Blas G."/>
            <person name="Taylor J.W."/>
            <person name="Mendoza L."/>
            <person name="Galagan J.E."/>
            <person name="Nusbaum C."/>
            <person name="Birren B.W."/>
        </authorList>
    </citation>
    <scope>NUCLEOTIDE SEQUENCE [LARGE SCALE GENOMIC DNA]</scope>
    <source>
        <strain evidence="3">H143</strain>
    </source>
</reference>
<sequence length="132" mass="14326">MNATPTQPPILPPIQRLQPSPKLMSGASPDDPVRVPVKSMTPEQEDRRRREDEMAAAAAGRGSQGAGGYIWGQVSVPREGEGQTHPYSSFDETKKQLVGSGFRPQVGPGQQPQSQPGPQPELQQPPPRQQQQ</sequence>
<evidence type="ECO:0000313" key="2">
    <source>
        <dbReference type="EMBL" id="EER39683.1"/>
    </source>
</evidence>
<proteinExistence type="predicted"/>
<evidence type="ECO:0000313" key="3">
    <source>
        <dbReference type="Proteomes" id="UP000002624"/>
    </source>
</evidence>
<dbReference type="Proteomes" id="UP000002624">
    <property type="component" value="Unassembled WGS sequence"/>
</dbReference>
<dbReference type="HOGENOM" id="CLU_1916478_0_0_1"/>
<feature type="compositionally biased region" description="Low complexity" evidence="1">
    <location>
        <begin position="104"/>
        <end position="114"/>
    </location>
</feature>
<dbReference type="EMBL" id="GG692428">
    <property type="protein sequence ID" value="EER39683.1"/>
    <property type="molecule type" value="Genomic_DNA"/>
</dbReference>
<dbReference type="VEuPathDB" id="FungiDB:HCDG_05905"/>
<feature type="compositionally biased region" description="Basic and acidic residues" evidence="1">
    <location>
        <begin position="44"/>
        <end position="53"/>
    </location>
</feature>
<evidence type="ECO:0000256" key="1">
    <source>
        <dbReference type="SAM" id="MobiDB-lite"/>
    </source>
</evidence>
<feature type="compositionally biased region" description="Pro residues" evidence="1">
    <location>
        <begin position="1"/>
        <end position="12"/>
    </location>
</feature>
<protein>
    <submittedName>
        <fullName evidence="2">Uncharacterized protein</fullName>
    </submittedName>
</protein>
<name>C6HIM1_AJECH</name>
<organism evidence="2 3">
    <name type="scientific">Ajellomyces capsulatus (strain H143)</name>
    <name type="common">Darling's disease fungus</name>
    <name type="synonym">Histoplasma capsulatum</name>
    <dbReference type="NCBI Taxonomy" id="544712"/>
    <lineage>
        <taxon>Eukaryota</taxon>
        <taxon>Fungi</taxon>
        <taxon>Dikarya</taxon>
        <taxon>Ascomycota</taxon>
        <taxon>Pezizomycotina</taxon>
        <taxon>Eurotiomycetes</taxon>
        <taxon>Eurotiomycetidae</taxon>
        <taxon>Onygenales</taxon>
        <taxon>Ajellomycetaceae</taxon>
        <taxon>Histoplasma</taxon>
    </lineage>
</organism>
<accession>C6HIM1</accession>
<dbReference type="STRING" id="544712.C6HIM1"/>